<feature type="transmembrane region" description="Helical" evidence="1">
    <location>
        <begin position="158"/>
        <end position="179"/>
    </location>
</feature>
<dbReference type="GO" id="GO:0008237">
    <property type="term" value="F:metallopeptidase activity"/>
    <property type="evidence" value="ECO:0007669"/>
    <property type="project" value="UniProtKB-KW"/>
</dbReference>
<keyword evidence="3" id="KW-0378">Hydrolase</keyword>
<keyword evidence="3" id="KW-0645">Protease</keyword>
<feature type="transmembrane region" description="Helical" evidence="1">
    <location>
        <begin position="269"/>
        <end position="289"/>
    </location>
</feature>
<feature type="domain" description="CAAX prenyl protease 2/Lysostaphin resistance protein A-like" evidence="2">
    <location>
        <begin position="267"/>
        <end position="353"/>
    </location>
</feature>
<dbReference type="GO" id="GO:0080120">
    <property type="term" value="P:CAAX-box protein maturation"/>
    <property type="evidence" value="ECO:0007669"/>
    <property type="project" value="UniProtKB-ARBA"/>
</dbReference>
<evidence type="ECO:0000259" key="2">
    <source>
        <dbReference type="Pfam" id="PF02517"/>
    </source>
</evidence>
<accession>A0A7X4H4T2</accession>
<comment type="caution">
    <text evidence="3">The sequence shown here is derived from an EMBL/GenBank/DDBJ whole genome shotgun (WGS) entry which is preliminary data.</text>
</comment>
<dbReference type="Pfam" id="PF02517">
    <property type="entry name" value="Rce1-like"/>
    <property type="match status" value="1"/>
</dbReference>
<feature type="transmembrane region" description="Helical" evidence="1">
    <location>
        <begin position="55"/>
        <end position="74"/>
    </location>
</feature>
<evidence type="ECO:0000313" key="3">
    <source>
        <dbReference type="EMBL" id="MYM74735.1"/>
    </source>
</evidence>
<evidence type="ECO:0000313" key="4">
    <source>
        <dbReference type="Proteomes" id="UP000469734"/>
    </source>
</evidence>
<keyword evidence="1" id="KW-0472">Membrane</keyword>
<protein>
    <submittedName>
        <fullName evidence="3">CPBP family intramembrane metalloprotease</fullName>
    </submittedName>
</protein>
<dbReference type="RefSeq" id="WP_161051603.1">
    <property type="nucleotide sequence ID" value="NZ_WWCR01000027.1"/>
</dbReference>
<name>A0A7X4H4T2_9BURK</name>
<evidence type="ECO:0000256" key="1">
    <source>
        <dbReference type="SAM" id="Phobius"/>
    </source>
</evidence>
<dbReference type="EMBL" id="WWCR01000027">
    <property type="protein sequence ID" value="MYM74735.1"/>
    <property type="molecule type" value="Genomic_DNA"/>
</dbReference>
<dbReference type="InterPro" id="IPR003675">
    <property type="entry name" value="Rce1/LyrA-like_dom"/>
</dbReference>
<keyword evidence="1" id="KW-0812">Transmembrane</keyword>
<feature type="transmembrane region" description="Helical" evidence="1">
    <location>
        <begin position="191"/>
        <end position="213"/>
    </location>
</feature>
<dbReference type="Proteomes" id="UP000469734">
    <property type="component" value="Unassembled WGS sequence"/>
</dbReference>
<feature type="transmembrane region" description="Helical" evidence="1">
    <location>
        <begin position="296"/>
        <end position="312"/>
    </location>
</feature>
<feature type="transmembrane region" description="Helical" evidence="1">
    <location>
        <begin position="225"/>
        <end position="249"/>
    </location>
</feature>
<dbReference type="AlphaFoldDB" id="A0A7X4H4T2"/>
<sequence>MDEPQLLKPRYRTMWLGVLAGLASMMLAWTLHRMLAASQRLPGDTVFTDHSDSPMWLLIQLVDLAGGVAAGMAAAHWSQRWSWRAVAGVLAVLVMNGLMETPSSHDGFRMLMSFLASPVGLLLGACYYRHLERTRPEVQVPPVSIDHLQVPDTPYSEAVVVGALCFGYFILGSTIAVFSQGGTQAFSDNSLLAIVVLELMLGACALGVLYARGYPLRTLLPRPSWGGALIGAGLYMLTVGCNVLVTGFASDDLTQPVQRLLEGQRSMSALLLLSLVNGVYEEVFLLAFLQRGLRRLGGSNAVGVVLLVRMLYHTYQGPLGLLSVAIFGLVVGVYYWRSGRLFPVIVAHIVADVSALAS</sequence>
<feature type="transmembrane region" description="Helical" evidence="1">
    <location>
        <begin position="12"/>
        <end position="35"/>
    </location>
</feature>
<gene>
    <name evidence="3" type="ORF">GTP56_21420</name>
</gene>
<feature type="transmembrane region" description="Helical" evidence="1">
    <location>
        <begin position="81"/>
        <end position="99"/>
    </location>
</feature>
<dbReference type="GO" id="GO:0004175">
    <property type="term" value="F:endopeptidase activity"/>
    <property type="evidence" value="ECO:0007669"/>
    <property type="project" value="UniProtKB-ARBA"/>
</dbReference>
<dbReference type="GO" id="GO:0006508">
    <property type="term" value="P:proteolysis"/>
    <property type="evidence" value="ECO:0007669"/>
    <property type="project" value="UniProtKB-KW"/>
</dbReference>
<keyword evidence="1" id="KW-1133">Transmembrane helix</keyword>
<proteinExistence type="predicted"/>
<feature type="transmembrane region" description="Helical" evidence="1">
    <location>
        <begin position="318"/>
        <end position="336"/>
    </location>
</feature>
<feature type="transmembrane region" description="Helical" evidence="1">
    <location>
        <begin position="111"/>
        <end position="128"/>
    </location>
</feature>
<reference evidence="3 4" key="1">
    <citation type="submission" date="2019-12" db="EMBL/GenBank/DDBJ databases">
        <title>Novel species isolated from a subtropical stream in China.</title>
        <authorList>
            <person name="Lu H."/>
        </authorList>
    </citation>
    <scope>NUCLEOTIDE SEQUENCE [LARGE SCALE GENOMIC DNA]</scope>
    <source>
        <strain evidence="3 4">FT134W</strain>
    </source>
</reference>
<keyword evidence="3" id="KW-0482">Metalloprotease</keyword>
<organism evidence="3 4">
    <name type="scientific">Duganella margarita</name>
    <dbReference type="NCBI Taxonomy" id="2692170"/>
    <lineage>
        <taxon>Bacteria</taxon>
        <taxon>Pseudomonadati</taxon>
        <taxon>Pseudomonadota</taxon>
        <taxon>Betaproteobacteria</taxon>
        <taxon>Burkholderiales</taxon>
        <taxon>Oxalobacteraceae</taxon>
        <taxon>Telluria group</taxon>
        <taxon>Duganella</taxon>
    </lineage>
</organism>